<dbReference type="GO" id="GO:0001217">
    <property type="term" value="F:DNA-binding transcription repressor activity"/>
    <property type="evidence" value="ECO:0007669"/>
    <property type="project" value="TreeGrafter"/>
</dbReference>
<dbReference type="InterPro" id="IPR007159">
    <property type="entry name" value="SpoVT-AbrB_dom"/>
</dbReference>
<reference evidence="3 4" key="1">
    <citation type="submission" date="2015-01" db="EMBL/GenBank/DDBJ databases">
        <title>Lifestyle Evolution in Cyanobacterial Symbionts of Sponges.</title>
        <authorList>
            <person name="Burgsdorf I."/>
            <person name="Slaby B.M."/>
            <person name="Handley K.M."/>
            <person name="Haber M."/>
            <person name="Blom J."/>
            <person name="Marshall C.W."/>
            <person name="Gilbert J.A."/>
            <person name="Hentschel U."/>
            <person name="Steindler L."/>
        </authorList>
    </citation>
    <scope>NUCLEOTIDE SEQUENCE [LARGE SCALE GENOMIC DNA]</scope>
    <source>
        <strain evidence="3">SP3</strain>
    </source>
</reference>
<feature type="domain" description="SpoVT-AbrB" evidence="2">
    <location>
        <begin position="69"/>
        <end position="114"/>
    </location>
</feature>
<dbReference type="Proteomes" id="UP000035067">
    <property type="component" value="Unassembled WGS sequence"/>
</dbReference>
<dbReference type="InterPro" id="IPR037914">
    <property type="entry name" value="SpoVT-AbrB_sf"/>
</dbReference>
<sequence>MLTKTELLNKVRELADAGKSDVVRACGYVSTTKDGRERLNFTAFYEALLNAKDVKIGRSGGARSGRKLSFLAKVQGNGNLLIGKAYTKKLGLNPGDEFEIKLGRKHIRLVPRGSEDDGGEE</sequence>
<evidence type="ECO:0000256" key="1">
    <source>
        <dbReference type="PROSITE-ProRule" id="PRU01076"/>
    </source>
</evidence>
<dbReference type="PROSITE" id="PS51740">
    <property type="entry name" value="SPOVT_ABRB"/>
    <property type="match status" value="1"/>
</dbReference>
<accession>A0A0G2HKG2</accession>
<dbReference type="Pfam" id="PF14250">
    <property type="entry name" value="AbrB-like"/>
    <property type="match status" value="1"/>
</dbReference>
<dbReference type="AlphaFoldDB" id="A0A0G2HKG2"/>
<dbReference type="PATRIC" id="fig|1604020.3.peg.1157"/>
<dbReference type="EMBL" id="JXQG01000039">
    <property type="protein sequence ID" value="KKZ11823.1"/>
    <property type="molecule type" value="Genomic_DNA"/>
</dbReference>
<dbReference type="GO" id="GO:0000976">
    <property type="term" value="F:transcription cis-regulatory region binding"/>
    <property type="evidence" value="ECO:0007669"/>
    <property type="project" value="TreeGrafter"/>
</dbReference>
<gene>
    <name evidence="3" type="ORF">TE42_06855</name>
</gene>
<dbReference type="GO" id="GO:0032993">
    <property type="term" value="C:protein-DNA complex"/>
    <property type="evidence" value="ECO:0007669"/>
    <property type="project" value="TreeGrafter"/>
</dbReference>
<name>A0A0G2HKG2_9SYNE</name>
<protein>
    <submittedName>
        <fullName evidence="3">AbrB family transcriptional regulator</fullName>
    </submittedName>
</protein>
<organism evidence="3 4">
    <name type="scientific">Candidatus Synechococcus spongiarum SP3</name>
    <dbReference type="NCBI Taxonomy" id="1604020"/>
    <lineage>
        <taxon>Bacteria</taxon>
        <taxon>Bacillati</taxon>
        <taxon>Cyanobacteriota</taxon>
        <taxon>Cyanophyceae</taxon>
        <taxon>Synechococcales</taxon>
        <taxon>Synechococcaceae</taxon>
        <taxon>Synechococcus</taxon>
    </lineage>
</organism>
<evidence type="ECO:0000313" key="4">
    <source>
        <dbReference type="Proteomes" id="UP000035067"/>
    </source>
</evidence>
<dbReference type="PANTHER" id="PTHR42182">
    <property type="entry name" value="SLL0359 PROTEIN"/>
    <property type="match status" value="1"/>
</dbReference>
<proteinExistence type="predicted"/>
<keyword evidence="1" id="KW-0238">DNA-binding</keyword>
<evidence type="ECO:0000313" key="3">
    <source>
        <dbReference type="EMBL" id="KKZ11823.1"/>
    </source>
</evidence>
<dbReference type="InterPro" id="IPR027360">
    <property type="entry name" value="AbrB-like"/>
</dbReference>
<dbReference type="PANTHER" id="PTHR42182:SF1">
    <property type="entry name" value="SLL0359 PROTEIN"/>
    <property type="match status" value="1"/>
</dbReference>
<dbReference type="SUPFAM" id="SSF89447">
    <property type="entry name" value="AbrB/MazE/MraZ-like"/>
    <property type="match status" value="1"/>
</dbReference>
<evidence type="ECO:0000259" key="2">
    <source>
        <dbReference type="PROSITE" id="PS51740"/>
    </source>
</evidence>
<comment type="caution">
    <text evidence="3">The sequence shown here is derived from an EMBL/GenBank/DDBJ whole genome shotgun (WGS) entry which is preliminary data.</text>
</comment>